<organism evidence="2">
    <name type="scientific">marine sediment metagenome</name>
    <dbReference type="NCBI Taxonomy" id="412755"/>
    <lineage>
        <taxon>unclassified sequences</taxon>
        <taxon>metagenomes</taxon>
        <taxon>ecological metagenomes</taxon>
    </lineage>
</organism>
<dbReference type="InterPro" id="IPR011601">
    <property type="entry name" value="MurB_C"/>
</dbReference>
<sequence>IPGYNEMGNLYKISAAWLIEQCGWKGRRYGDAGIHELQSLVLVNYGNA</sequence>
<protein>
    <recommendedName>
        <fullName evidence="1">UDP-N-acetylenolpyruvoylglucosamine reductase C-terminal domain-containing protein</fullName>
    </recommendedName>
</protein>
<proteinExistence type="predicted"/>
<comment type="caution">
    <text evidence="2">The sequence shown here is derived from an EMBL/GenBank/DDBJ whole genome shotgun (WGS) entry which is preliminary data.</text>
</comment>
<dbReference type="Gene3D" id="3.90.78.10">
    <property type="entry name" value="UDP-N-acetylenolpyruvoylglucosamine reductase, C-terminal domain"/>
    <property type="match status" value="1"/>
</dbReference>
<feature type="non-terminal residue" evidence="2">
    <location>
        <position position="48"/>
    </location>
</feature>
<dbReference type="AlphaFoldDB" id="X0XPC4"/>
<reference evidence="2" key="1">
    <citation type="journal article" date="2014" name="Front. Microbiol.">
        <title>High frequency of phylogenetically diverse reductive dehalogenase-homologous genes in deep subseafloor sedimentary metagenomes.</title>
        <authorList>
            <person name="Kawai M."/>
            <person name="Futagami T."/>
            <person name="Toyoda A."/>
            <person name="Takaki Y."/>
            <person name="Nishi S."/>
            <person name="Hori S."/>
            <person name="Arai W."/>
            <person name="Tsubouchi T."/>
            <person name="Morono Y."/>
            <person name="Uchiyama I."/>
            <person name="Ito T."/>
            <person name="Fujiyama A."/>
            <person name="Inagaki F."/>
            <person name="Takami H."/>
        </authorList>
    </citation>
    <scope>NUCLEOTIDE SEQUENCE</scope>
    <source>
        <strain evidence="2">Expedition CK06-06</strain>
    </source>
</reference>
<dbReference type="InterPro" id="IPR036635">
    <property type="entry name" value="MurB_C_sf"/>
</dbReference>
<accession>X0XPC4</accession>
<evidence type="ECO:0000313" key="2">
    <source>
        <dbReference type="EMBL" id="GAG45009.1"/>
    </source>
</evidence>
<dbReference type="SUPFAM" id="SSF56194">
    <property type="entry name" value="Uridine diphospho-N-Acetylenolpyruvylglucosamine reductase, MurB, C-terminal domain"/>
    <property type="match status" value="1"/>
</dbReference>
<gene>
    <name evidence="2" type="ORF">S01H1_86069</name>
</gene>
<dbReference type="Pfam" id="PF02873">
    <property type="entry name" value="MurB_C"/>
    <property type="match status" value="1"/>
</dbReference>
<evidence type="ECO:0000259" key="1">
    <source>
        <dbReference type="Pfam" id="PF02873"/>
    </source>
</evidence>
<name>X0XPC4_9ZZZZ</name>
<dbReference type="GO" id="GO:0008762">
    <property type="term" value="F:UDP-N-acetylmuramate dehydrogenase activity"/>
    <property type="evidence" value="ECO:0007669"/>
    <property type="project" value="InterPro"/>
</dbReference>
<dbReference type="EMBL" id="BARS01059412">
    <property type="protein sequence ID" value="GAG45009.1"/>
    <property type="molecule type" value="Genomic_DNA"/>
</dbReference>
<feature type="domain" description="UDP-N-acetylenolpyruvoylglucosamine reductase C-terminal" evidence="1">
    <location>
        <begin position="14"/>
        <end position="48"/>
    </location>
</feature>
<feature type="non-terminal residue" evidence="2">
    <location>
        <position position="1"/>
    </location>
</feature>